<dbReference type="OrthoDB" id="3790107at2"/>
<keyword evidence="3" id="KW-1185">Reference proteome</keyword>
<keyword evidence="1" id="KW-1133">Transmembrane helix</keyword>
<dbReference type="RefSeq" id="WP_120061435.1">
    <property type="nucleotide sequence ID" value="NZ_QYRP01000002.1"/>
</dbReference>
<feature type="transmembrane region" description="Helical" evidence="1">
    <location>
        <begin position="39"/>
        <end position="58"/>
    </location>
</feature>
<feature type="transmembrane region" description="Helical" evidence="1">
    <location>
        <begin position="70"/>
        <end position="96"/>
    </location>
</feature>
<dbReference type="Proteomes" id="UP000276542">
    <property type="component" value="Unassembled WGS sequence"/>
</dbReference>
<proteinExistence type="predicted"/>
<evidence type="ECO:0000256" key="1">
    <source>
        <dbReference type="SAM" id="Phobius"/>
    </source>
</evidence>
<evidence type="ECO:0000313" key="3">
    <source>
        <dbReference type="Proteomes" id="UP000276542"/>
    </source>
</evidence>
<sequence length="99" mass="10640">MELAARARLTQWPIGFAIGAACGVAVWVVYFVQASVFDGLFWDVFVLPVLGVVALASLAAAARSRTRRRWWFGFAGGAVLMVPVAVLVFILLFAILGLA</sequence>
<accession>A0A3A5HBI9</accession>
<organism evidence="2 3">
    <name type="scientific">Nocardioides cavernaquae</name>
    <dbReference type="NCBI Taxonomy" id="2321396"/>
    <lineage>
        <taxon>Bacteria</taxon>
        <taxon>Bacillati</taxon>
        <taxon>Actinomycetota</taxon>
        <taxon>Actinomycetes</taxon>
        <taxon>Propionibacteriales</taxon>
        <taxon>Nocardioidaceae</taxon>
        <taxon>Nocardioides</taxon>
    </lineage>
</organism>
<name>A0A3A5HBI9_9ACTN</name>
<protein>
    <submittedName>
        <fullName evidence="2">Uncharacterized protein</fullName>
    </submittedName>
</protein>
<keyword evidence="1" id="KW-0472">Membrane</keyword>
<keyword evidence="1" id="KW-0812">Transmembrane</keyword>
<dbReference type="PROSITE" id="PS51257">
    <property type="entry name" value="PROKAR_LIPOPROTEIN"/>
    <property type="match status" value="1"/>
</dbReference>
<reference evidence="3" key="1">
    <citation type="submission" date="2018-09" db="EMBL/GenBank/DDBJ databases">
        <authorList>
            <person name="Zhu H."/>
        </authorList>
    </citation>
    <scope>NUCLEOTIDE SEQUENCE [LARGE SCALE GENOMIC DNA]</scope>
    <source>
        <strain evidence="3">K1W22B-1</strain>
    </source>
</reference>
<evidence type="ECO:0000313" key="2">
    <source>
        <dbReference type="EMBL" id="RJS47471.1"/>
    </source>
</evidence>
<feature type="transmembrane region" description="Helical" evidence="1">
    <location>
        <begin position="12"/>
        <end position="33"/>
    </location>
</feature>
<dbReference type="EMBL" id="QYRP01000002">
    <property type="protein sequence ID" value="RJS47471.1"/>
    <property type="molecule type" value="Genomic_DNA"/>
</dbReference>
<dbReference type="AlphaFoldDB" id="A0A3A5HBI9"/>
<gene>
    <name evidence="2" type="ORF">D4739_15460</name>
</gene>
<comment type="caution">
    <text evidence="2">The sequence shown here is derived from an EMBL/GenBank/DDBJ whole genome shotgun (WGS) entry which is preliminary data.</text>
</comment>